<evidence type="ECO:0000256" key="1">
    <source>
        <dbReference type="ARBA" id="ARBA00023235"/>
    </source>
</evidence>
<evidence type="ECO:0000256" key="2">
    <source>
        <dbReference type="ARBA" id="ARBA00023277"/>
    </source>
</evidence>
<keyword evidence="4" id="KW-1185">Reference proteome</keyword>
<dbReference type="Proteomes" id="UP000008922">
    <property type="component" value="Chromosome"/>
</dbReference>
<protein>
    <recommendedName>
        <fullName evidence="5">L-fucose isomerase C-terminal domain-containing protein</fullName>
    </recommendedName>
</protein>
<dbReference type="eggNOG" id="COG2407">
    <property type="taxonomic scope" value="Bacteria"/>
</dbReference>
<dbReference type="SUPFAM" id="SSF50443">
    <property type="entry name" value="FucI/AraA C-terminal domain-like"/>
    <property type="match status" value="1"/>
</dbReference>
<evidence type="ECO:0000313" key="3">
    <source>
        <dbReference type="EMBL" id="BAJ63535.1"/>
    </source>
</evidence>
<dbReference type="InterPro" id="IPR004216">
    <property type="entry name" value="Fuc/Ara_isomerase_C"/>
</dbReference>
<dbReference type="GO" id="GO:0005996">
    <property type="term" value="P:monosaccharide metabolic process"/>
    <property type="evidence" value="ECO:0007669"/>
    <property type="project" value="InterPro"/>
</dbReference>
<sequence>MNMEDNTVESQTQVSVIFLYSDHLKKPAFESIHQELEADRRAILEKLSEKYRICSHWVVSTNQDLLSFVQAFQSDESDIVILLYQTQVEELHIQELVAAVGKKPLVTWCYLPWKRAPKPLSYEEYLRASGAASMFVAFYELRKRSVPYLPVFGSIQDADLLHKLDAFIQSARVKTQLRRANIAVLEHTGVKTDEIFKEFQELGITLKEVHLTEYQEEVTKVSEDEVAEYVQQLREHVPDLMVTIPTLQLGAKLSVALRRVAFQNNLDVLALPAHSAEIRKALKICPGLPPEWSDNPHTIYLTTLDPGAILSSVLLRLVTGQVGFLFKAWFWDKARNILVGGHTGLQFPNISAPKLSLVCGDYYCNRADPDGGVQLEFIAKPGRVTMLQMEYRSDGWKALITSGMCLESELWVEGLPQAVIRPDCTIDHYLDVVSATGSGRNWVMIYGSVIDELKALFELMQIPFDIIQQ</sequence>
<gene>
    <name evidence="3" type="ordered locus">ANT_15070</name>
</gene>
<dbReference type="STRING" id="926569.ANT_15070"/>
<name>E8N521_ANATU</name>
<dbReference type="KEGG" id="atm:ANT_15070"/>
<accession>E8N521</accession>
<dbReference type="AlphaFoldDB" id="E8N521"/>
<reference evidence="3 4" key="1">
    <citation type="submission" date="2010-12" db="EMBL/GenBank/DDBJ databases">
        <title>Whole genome sequence of Anaerolinea thermophila UNI-1.</title>
        <authorList>
            <person name="Narita-Yamada S."/>
            <person name="Kishi E."/>
            <person name="Watanabe Y."/>
            <person name="Takasaki K."/>
            <person name="Ankai A."/>
            <person name="Oguchi A."/>
            <person name="Fukui S."/>
            <person name="Takahashi M."/>
            <person name="Yashiro I."/>
            <person name="Hosoyama A."/>
            <person name="Sekiguchi Y."/>
            <person name="Hanada S."/>
            <person name="Fujita N."/>
        </authorList>
    </citation>
    <scope>NUCLEOTIDE SEQUENCE [LARGE SCALE GENOMIC DNA]</scope>
    <source>
        <strain evidence="4">DSM 14523 / JCM 11388 / NBRC 100420 / UNI-1</strain>
    </source>
</reference>
<keyword evidence="2" id="KW-0119">Carbohydrate metabolism</keyword>
<evidence type="ECO:0000313" key="4">
    <source>
        <dbReference type="Proteomes" id="UP000008922"/>
    </source>
</evidence>
<dbReference type="SUPFAM" id="SSF53743">
    <property type="entry name" value="FucI/AraA N-terminal and middle domains"/>
    <property type="match status" value="1"/>
</dbReference>
<dbReference type="EMBL" id="AP012029">
    <property type="protein sequence ID" value="BAJ63535.1"/>
    <property type="molecule type" value="Genomic_DNA"/>
</dbReference>
<dbReference type="GO" id="GO:0005737">
    <property type="term" value="C:cytoplasm"/>
    <property type="evidence" value="ECO:0007669"/>
    <property type="project" value="InterPro"/>
</dbReference>
<dbReference type="GO" id="GO:0016861">
    <property type="term" value="F:intramolecular oxidoreductase activity, interconverting aldoses and ketoses"/>
    <property type="evidence" value="ECO:0007669"/>
    <property type="project" value="InterPro"/>
</dbReference>
<dbReference type="InParanoid" id="E8N521"/>
<proteinExistence type="predicted"/>
<dbReference type="InterPro" id="IPR009015">
    <property type="entry name" value="Fucose_isomerase_N/cen_sf"/>
</dbReference>
<dbReference type="HOGENOM" id="CLU_582214_0_0_0"/>
<organism evidence="3 4">
    <name type="scientific">Anaerolinea thermophila (strain DSM 14523 / JCM 11388 / NBRC 100420 / UNI-1)</name>
    <dbReference type="NCBI Taxonomy" id="926569"/>
    <lineage>
        <taxon>Bacteria</taxon>
        <taxon>Bacillati</taxon>
        <taxon>Chloroflexota</taxon>
        <taxon>Anaerolineae</taxon>
        <taxon>Anaerolineales</taxon>
        <taxon>Anaerolineaceae</taxon>
        <taxon>Anaerolinea</taxon>
    </lineage>
</organism>
<evidence type="ECO:0008006" key="5">
    <source>
        <dbReference type="Google" id="ProtNLM"/>
    </source>
</evidence>
<keyword evidence="1" id="KW-0413">Isomerase</keyword>